<evidence type="ECO:0000313" key="3">
    <source>
        <dbReference type="Proteomes" id="UP001621418"/>
    </source>
</evidence>
<feature type="transmembrane region" description="Helical" evidence="1">
    <location>
        <begin position="117"/>
        <end position="137"/>
    </location>
</feature>
<dbReference type="GeneID" id="91379922"/>
<keyword evidence="1" id="KW-0812">Transmembrane</keyword>
<organism evidence="2 3">
    <name type="scientific">Nocardia salmonicida</name>
    <dbReference type="NCBI Taxonomy" id="53431"/>
    <lineage>
        <taxon>Bacteria</taxon>
        <taxon>Bacillati</taxon>
        <taxon>Actinomycetota</taxon>
        <taxon>Actinomycetes</taxon>
        <taxon>Mycobacteriales</taxon>
        <taxon>Nocardiaceae</taxon>
        <taxon>Nocardia</taxon>
    </lineage>
</organism>
<reference evidence="2 3" key="1">
    <citation type="submission" date="2022-10" db="EMBL/GenBank/DDBJ databases">
        <title>The complete genomes of actinobacterial strains from the NBC collection.</title>
        <authorList>
            <person name="Joergensen T.S."/>
            <person name="Alvarez Arevalo M."/>
            <person name="Sterndorff E.B."/>
            <person name="Faurdal D."/>
            <person name="Vuksanovic O."/>
            <person name="Mourched A.-S."/>
            <person name="Charusanti P."/>
            <person name="Shaw S."/>
            <person name="Blin K."/>
            <person name="Weber T."/>
        </authorList>
    </citation>
    <scope>NUCLEOTIDE SEQUENCE [LARGE SCALE GENOMIC DNA]</scope>
    <source>
        <strain evidence="2 3">NBC_01413</strain>
    </source>
</reference>
<dbReference type="Proteomes" id="UP001621418">
    <property type="component" value="Chromosome"/>
</dbReference>
<proteinExistence type="predicted"/>
<keyword evidence="1" id="KW-0472">Membrane</keyword>
<name>A0ABZ1NA99_9NOCA</name>
<feature type="transmembrane region" description="Helical" evidence="1">
    <location>
        <begin position="81"/>
        <end position="105"/>
    </location>
</feature>
<sequence>MSFVRNLKKVFLYRAGYQPSIRLAHRDPARSAHNVDVYALTAITVPRPPSGTIRAHVPCSLCRQAVPMDITDAPGTQRSVLVWRILATIIGVLFVAFSAYMVFGTFTAPKTERPPEILWLIGYAPLLVALLFVTSRFDTADGVVLLEREIHALRNSD</sequence>
<evidence type="ECO:0000256" key="1">
    <source>
        <dbReference type="SAM" id="Phobius"/>
    </source>
</evidence>
<dbReference type="RefSeq" id="WP_328658029.1">
    <property type="nucleotide sequence ID" value="NZ_CP108014.1"/>
</dbReference>
<keyword evidence="3" id="KW-1185">Reference proteome</keyword>
<protein>
    <submittedName>
        <fullName evidence="2">Uncharacterized protein</fullName>
    </submittedName>
</protein>
<gene>
    <name evidence="2" type="ORF">OG308_02905</name>
</gene>
<dbReference type="EMBL" id="CP109527">
    <property type="protein sequence ID" value="WTY36860.1"/>
    <property type="molecule type" value="Genomic_DNA"/>
</dbReference>
<evidence type="ECO:0000313" key="2">
    <source>
        <dbReference type="EMBL" id="WTY36860.1"/>
    </source>
</evidence>
<accession>A0ABZ1NA99</accession>
<keyword evidence="1" id="KW-1133">Transmembrane helix</keyword>